<protein>
    <recommendedName>
        <fullName evidence="3">Methyl-accepting chemotaxis protein</fullName>
    </recommendedName>
</protein>
<dbReference type="AlphaFoldDB" id="A0A1I3ZZL9"/>
<accession>A0A1I3ZZL9</accession>
<dbReference type="InterPro" id="IPR025503">
    <property type="entry name" value="DUF4391"/>
</dbReference>
<dbReference type="OrthoDB" id="9805811at2"/>
<evidence type="ECO:0000313" key="1">
    <source>
        <dbReference type="EMBL" id="SFK49548.1"/>
    </source>
</evidence>
<dbReference type="RefSeq" id="WP_092379371.1">
    <property type="nucleotide sequence ID" value="NZ_FORX01000028.1"/>
</dbReference>
<keyword evidence="2" id="KW-1185">Reference proteome</keyword>
<dbReference type="STRING" id="52560.SAMN04488082_12831"/>
<proteinExistence type="predicted"/>
<evidence type="ECO:0000313" key="2">
    <source>
        <dbReference type="Proteomes" id="UP000198635"/>
    </source>
</evidence>
<dbReference type="EMBL" id="FORX01000028">
    <property type="protein sequence ID" value="SFK49548.1"/>
    <property type="molecule type" value="Genomic_DNA"/>
</dbReference>
<reference evidence="2" key="1">
    <citation type="submission" date="2016-10" db="EMBL/GenBank/DDBJ databases">
        <authorList>
            <person name="Varghese N."/>
            <person name="Submissions S."/>
        </authorList>
    </citation>
    <scope>NUCLEOTIDE SEQUENCE [LARGE SCALE GENOMIC DNA]</scope>
    <source>
        <strain evidence="2">DSM 5918</strain>
    </source>
</reference>
<organism evidence="1 2">
    <name type="scientific">Desulfomicrobium apsheronum</name>
    <dbReference type="NCBI Taxonomy" id="52560"/>
    <lineage>
        <taxon>Bacteria</taxon>
        <taxon>Pseudomonadati</taxon>
        <taxon>Thermodesulfobacteriota</taxon>
        <taxon>Desulfovibrionia</taxon>
        <taxon>Desulfovibrionales</taxon>
        <taxon>Desulfomicrobiaceae</taxon>
        <taxon>Desulfomicrobium</taxon>
    </lineage>
</organism>
<dbReference type="Proteomes" id="UP000198635">
    <property type="component" value="Unassembled WGS sequence"/>
</dbReference>
<sequence>MNLIDSPFLFEYPEHAYFGRVLPKNKIYEHGSPRSAVKQLFVSQVEQIVWQYKLAPETINMSGLPSVPEIQIFSIALKDGALKTEVLQCIDLAIPFPIIFELRFDGKVKPVAAFKRPSETDACKWVISEYFDCDWAATDTPRKPLPMVFDLEALYGHLLLPLMPYPARSGEDLQKRVERMERIRLKQRELERCEARLRKEKQFNRKVGINAELREVKAQLSELKK</sequence>
<evidence type="ECO:0008006" key="3">
    <source>
        <dbReference type="Google" id="ProtNLM"/>
    </source>
</evidence>
<dbReference type="Pfam" id="PF14335">
    <property type="entry name" value="DUF4391"/>
    <property type="match status" value="1"/>
</dbReference>
<gene>
    <name evidence="1" type="ORF">SAMN04488082_12831</name>
</gene>
<name>A0A1I3ZZL9_9BACT</name>